<evidence type="ECO:0000256" key="1">
    <source>
        <dbReference type="ARBA" id="ARBA00023015"/>
    </source>
</evidence>
<dbReference type="EMBL" id="AP021858">
    <property type="protein sequence ID" value="BBO23210.1"/>
    <property type="molecule type" value="Genomic_DNA"/>
</dbReference>
<accession>A0A809R6N5</accession>
<keyword evidence="3" id="KW-0804">Transcription</keyword>
<dbReference type="GO" id="GO:0003677">
    <property type="term" value="F:DNA binding"/>
    <property type="evidence" value="ECO:0007669"/>
    <property type="project" value="UniProtKB-KW"/>
</dbReference>
<dbReference type="AlphaFoldDB" id="A0A809R6N5"/>
<dbReference type="InterPro" id="IPR001845">
    <property type="entry name" value="HTH_ArsR_DNA-bd_dom"/>
</dbReference>
<dbReference type="PANTHER" id="PTHR43132:SF2">
    <property type="entry name" value="ARSENICAL RESISTANCE OPERON REPRESSOR ARSR-RELATED"/>
    <property type="match status" value="1"/>
</dbReference>
<keyword evidence="1" id="KW-0805">Transcription regulation</keyword>
<dbReference type="KEGG" id="npy:NPRO_08050"/>
<proteinExistence type="predicted"/>
<feature type="domain" description="HTH arsR-type" evidence="4">
    <location>
        <begin position="1"/>
        <end position="120"/>
    </location>
</feature>
<gene>
    <name evidence="5" type="ORF">NPRO_08050</name>
</gene>
<dbReference type="InterPro" id="IPR036390">
    <property type="entry name" value="WH_DNA-bd_sf"/>
</dbReference>
<keyword evidence="2" id="KW-0238">DNA-binding</keyword>
<dbReference type="PROSITE" id="PS50987">
    <property type="entry name" value="HTH_ARSR_2"/>
    <property type="match status" value="1"/>
</dbReference>
<dbReference type="Proteomes" id="UP000662873">
    <property type="component" value="Chromosome"/>
</dbReference>
<reference evidence="5" key="1">
    <citation type="journal article" name="DNA Res.">
        <title>The physiological potential of anammox bacteria as revealed by their core genome structure.</title>
        <authorList>
            <person name="Okubo T."/>
            <person name="Toyoda A."/>
            <person name="Fukuhara K."/>
            <person name="Uchiyama I."/>
            <person name="Harigaya Y."/>
            <person name="Kuroiwa M."/>
            <person name="Suzuki T."/>
            <person name="Murakami Y."/>
            <person name="Suwa Y."/>
            <person name="Takami H."/>
        </authorList>
    </citation>
    <scope>NUCLEOTIDE SEQUENCE</scope>
    <source>
        <strain evidence="5">317325-2</strain>
    </source>
</reference>
<dbReference type="InterPro" id="IPR036388">
    <property type="entry name" value="WH-like_DNA-bd_sf"/>
</dbReference>
<dbReference type="InterPro" id="IPR011991">
    <property type="entry name" value="ArsR-like_HTH"/>
</dbReference>
<evidence type="ECO:0000313" key="5">
    <source>
        <dbReference type="EMBL" id="BBO23210.1"/>
    </source>
</evidence>
<evidence type="ECO:0000259" key="4">
    <source>
        <dbReference type="PROSITE" id="PS50987"/>
    </source>
</evidence>
<dbReference type="Gene3D" id="1.10.10.10">
    <property type="entry name" value="Winged helix-like DNA-binding domain superfamily/Winged helix DNA-binding domain"/>
    <property type="match status" value="1"/>
</dbReference>
<evidence type="ECO:0000256" key="3">
    <source>
        <dbReference type="ARBA" id="ARBA00023163"/>
    </source>
</evidence>
<organism evidence="5 6">
    <name type="scientific">Candidatus Nitrosymbiomonas proteolyticus</name>
    <dbReference type="NCBI Taxonomy" id="2608984"/>
    <lineage>
        <taxon>Bacteria</taxon>
        <taxon>Bacillati</taxon>
        <taxon>Armatimonadota</taxon>
        <taxon>Armatimonadota incertae sedis</taxon>
        <taxon>Candidatus Nitrosymbiomonas</taxon>
    </lineage>
</organism>
<evidence type="ECO:0000256" key="2">
    <source>
        <dbReference type="ARBA" id="ARBA00023125"/>
    </source>
</evidence>
<name>A0A809R6N5_9BACT</name>
<dbReference type="SUPFAM" id="SSF46785">
    <property type="entry name" value="Winged helix' DNA-binding domain"/>
    <property type="match status" value="1"/>
</dbReference>
<sequence>MATDSIVLQLKALGEPTRLRIFEFLCRCACPVGILEDGSATCELPQAASGRPVQPTVGEVCCFVLGSDRIPSTLSFHLKELRNAGLIRMEKAGRRHICSVEADAAKRLAEYFHTHVQAMESCCPGGNS</sequence>
<dbReference type="GO" id="GO:0003700">
    <property type="term" value="F:DNA-binding transcription factor activity"/>
    <property type="evidence" value="ECO:0007669"/>
    <property type="project" value="InterPro"/>
</dbReference>
<evidence type="ECO:0000313" key="6">
    <source>
        <dbReference type="Proteomes" id="UP000662873"/>
    </source>
</evidence>
<dbReference type="PANTHER" id="PTHR43132">
    <property type="entry name" value="ARSENICAL RESISTANCE OPERON REPRESSOR ARSR-RELATED"/>
    <property type="match status" value="1"/>
</dbReference>
<dbReference type="InterPro" id="IPR051011">
    <property type="entry name" value="Metal_resp_trans_reg"/>
</dbReference>
<protein>
    <submittedName>
        <fullName evidence="5">Helix-turn-helix domain protein</fullName>
    </submittedName>
</protein>
<dbReference type="CDD" id="cd00090">
    <property type="entry name" value="HTH_ARSR"/>
    <property type="match status" value="1"/>
</dbReference>